<dbReference type="EMBL" id="AP012029">
    <property type="protein sequence ID" value="BAJ62111.1"/>
    <property type="molecule type" value="Genomic_DNA"/>
</dbReference>
<dbReference type="SMART" id="SM01361">
    <property type="entry name" value="A2M_recep"/>
    <property type="match status" value="1"/>
</dbReference>
<keyword evidence="5" id="KW-0472">Membrane</keyword>
<dbReference type="InterPro" id="IPR001599">
    <property type="entry name" value="Macroglobln_a2"/>
</dbReference>
<dbReference type="SMART" id="SM01359">
    <property type="entry name" value="A2M_N_2"/>
    <property type="match status" value="1"/>
</dbReference>
<dbReference type="InterPro" id="IPR002890">
    <property type="entry name" value="MG2"/>
</dbReference>
<evidence type="ECO:0000256" key="4">
    <source>
        <dbReference type="ARBA" id="ARBA00023157"/>
    </source>
</evidence>
<accession>E8MYG6</accession>
<dbReference type="InterPro" id="IPR013783">
    <property type="entry name" value="Ig-like_fold"/>
</dbReference>
<dbReference type="Pfam" id="PF07678">
    <property type="entry name" value="TED_complement"/>
    <property type="match status" value="1"/>
</dbReference>
<dbReference type="Gene3D" id="1.50.10.20">
    <property type="match status" value="1"/>
</dbReference>
<feature type="domain" description="Alpha-macroglobulin receptor-binding" evidence="8">
    <location>
        <begin position="1551"/>
        <end position="1646"/>
    </location>
</feature>
<keyword evidence="10" id="KW-1185">Reference proteome</keyword>
<dbReference type="Pfam" id="PF00207">
    <property type="entry name" value="A2M"/>
    <property type="match status" value="1"/>
</dbReference>
<dbReference type="SMART" id="SM01419">
    <property type="entry name" value="Thiol-ester_cl"/>
    <property type="match status" value="1"/>
</dbReference>
<dbReference type="PANTHER" id="PTHR11412">
    <property type="entry name" value="MACROGLOBULIN / COMPLEMENT"/>
    <property type="match status" value="1"/>
</dbReference>
<dbReference type="PANTHER" id="PTHR11412:SF136">
    <property type="entry name" value="CD109 ANTIGEN"/>
    <property type="match status" value="1"/>
</dbReference>
<evidence type="ECO:0000259" key="6">
    <source>
        <dbReference type="SMART" id="SM01359"/>
    </source>
</evidence>
<dbReference type="InterPro" id="IPR011625">
    <property type="entry name" value="A2M_N_BRD"/>
</dbReference>
<dbReference type="InterPro" id="IPR011626">
    <property type="entry name" value="Alpha-macroglobulin_TED"/>
</dbReference>
<comment type="similarity">
    <text evidence="1">Belongs to the protease inhibitor I39 (alpha-2-macroglobulin) family. Bacterial alpha-2-macroglobulin subfamily.</text>
</comment>
<evidence type="ECO:0000256" key="3">
    <source>
        <dbReference type="ARBA" id="ARBA00022966"/>
    </source>
</evidence>
<evidence type="ECO:0000259" key="7">
    <source>
        <dbReference type="SMART" id="SM01360"/>
    </source>
</evidence>
<protein>
    <submittedName>
        <fullName evidence="9">Hypothetical membrane protein</fullName>
    </submittedName>
</protein>
<keyword evidence="2" id="KW-0732">Signal</keyword>
<dbReference type="InterPro" id="IPR050473">
    <property type="entry name" value="A2M/Complement_sys"/>
</dbReference>
<sequence>MSRKTLVWLILTALILVGAVVLVERVVHYASLPSNLPPQEVVVVGQNRFIPGTQAALRLQVRDPFKGNPIPDAEVSLALRPKAGGNALTLYTGRSDANGMVEASFVVPMVDAPEQTLLVTSKSPLGTEQLEQPVHVAREYRVLLSSDKPLYQPGQVIHLRALALDAFDLRPAAGRDITLTIADGKGNKVFRKTLTTSAYGAAWTDFQLADEVNTGEYKITAQMGNTSSEKTVRVERYVLPKFKVEMRTERTYYQPGQHVNGTLTANYFFGKPVAGGEVTLEGYTFDVQRNTVFTLEGTTDEQGQYTFAFDLPVFMTGSELEGGMGRFYLQATVTDGARHAETANLSLPVSANGLVVDIVPEGGYVRAGLENIFYLFTRYPDGTPAEATVQVTFTDSNTTFTVQTDAYGLGEVRVIPPQPYVYITLQAQDRRGASAYREVSFEGEWTGESIILRPDKPVYRVGETMNLTLFSTQAQGTVYLDIVRGGQTLSTRSVPLQGGRAEVAVDLSPEMYGTLELHAYKILPSGTITRDTRLVVVDPANDLSLAVQPGQDTYRPGEDAQLDVQVSGADGAGVAAALGIAIVDESVFALAEQDPGFARLYFLLESEILTPRYDLHGYELPDLAYSQRFEQTSPTLRQDVERAARASLAEAVRAGGKSAFSLAASSRPQSLNRARQMQVSFFNRLSGVFFPVFLLTAAGAVFGVVCALARQKRFWRSFFTALGILLGLILLILLIPWGNYSWDRSIGGRLTGFLQTFFEKMDALIVLFPLVGLLGISGLAGTAIRRRDWTLGGTVLLLVLAFVSLVLFLIAGRFGNRFPSSGGLISLLIFYLLVMLSGWVRTAGFLWERAFTPAFFGAALAIFLTLGWTPMLMMMGAASAPAPMAEDFGVPERRLVQGAVPMAPQPTLAPGMVMEKGVESGGESQQPAQQEPRLRQYFPETMIWIPDAVTDENGFLRLNFPVADSITTWRITALASSADGRLGSVDAPLRVFQDFFIDLDLPLALTVGDEIAVPVGVYNYLPEPQTVRLVLEQAEWFDLLDEPEKSMTIGANEVSVVYFRIRAKAFGAQPFKVTAYGSRLSDAILKSVQVYPDGKPIRLSASDRLEAGKPFQQSFFFPPEAIPGTQKVLVKVYPGVFSQVVEGLESLLRMPFGCFEQTSSITYPNVLALDYLRTSGKSAPEVEMKAEEYINLGYQRLTTFEVAGGGFSLFGNPPADRMLTAYGLQEFADMARVHPVDEALVRRAADWLMSQQASDGSWENDRGLVHENTWQSLGNDRLPVTAYVVWSLIDAGFVDESATQRGIIYLHGHLNEAKDPYVLGLVANALVAADRAHGADIGTDANAALGELALQAQRNGSQVFWQSSVATFTGAEGRTGSIETTALAALAMLRAQVYPDLTNGALAYLIAQKDSFGTWHSTQATVLSLKALLEGIRMGGEKMDARVTLTLNGGQTRTLQVTPDNFDVVQMVTFDDVPLGRENVVEMTMEGQGNLMAQVVGSYYLPWSQMSRYPDLFPMDEGLDLRVTYDRTELSVADTVTVQVAATLKQEGARAEAVMLDLGIPPGFSVMTEDLDALVTRYSDVLPAETRLERYELTGRQVLIYLTGMKGGEPFTFTYRLRARFPLRAQAPSALAYDYYNPQQQGELPPQLLVVNP</sequence>
<dbReference type="STRING" id="926569.ANT_00770"/>
<evidence type="ECO:0000259" key="8">
    <source>
        <dbReference type="SMART" id="SM01361"/>
    </source>
</evidence>
<evidence type="ECO:0000256" key="1">
    <source>
        <dbReference type="ARBA" id="ARBA00010556"/>
    </source>
</evidence>
<dbReference type="Pfam" id="PF07703">
    <property type="entry name" value="A2M_BRD"/>
    <property type="match status" value="1"/>
</dbReference>
<dbReference type="HOGENOM" id="CLU_253638_0_0_0"/>
<dbReference type="CDD" id="cd02891">
    <property type="entry name" value="A2M_like"/>
    <property type="match status" value="1"/>
</dbReference>
<dbReference type="InterPro" id="IPR041555">
    <property type="entry name" value="MG3"/>
</dbReference>
<dbReference type="Gene3D" id="2.60.40.690">
    <property type="entry name" value="Alpha-macroglobulin, receptor-binding domain"/>
    <property type="match status" value="1"/>
</dbReference>
<dbReference type="GO" id="GO:0005615">
    <property type="term" value="C:extracellular space"/>
    <property type="evidence" value="ECO:0007669"/>
    <property type="project" value="InterPro"/>
</dbReference>
<dbReference type="InParanoid" id="E8MYG6"/>
<organism evidence="9 10">
    <name type="scientific">Anaerolinea thermophila (strain DSM 14523 / JCM 11388 / NBRC 100420 / UNI-1)</name>
    <dbReference type="NCBI Taxonomy" id="926569"/>
    <lineage>
        <taxon>Bacteria</taxon>
        <taxon>Bacillati</taxon>
        <taxon>Chloroflexota</taxon>
        <taxon>Anaerolineae</taxon>
        <taxon>Anaerolineales</taxon>
        <taxon>Anaerolineaceae</taxon>
        <taxon>Anaerolinea</taxon>
    </lineage>
</organism>
<dbReference type="eggNOG" id="COG2373">
    <property type="taxonomic scope" value="Bacteria"/>
</dbReference>
<dbReference type="Gene3D" id="2.60.40.10">
    <property type="entry name" value="Immunoglobulins"/>
    <property type="match status" value="2"/>
</dbReference>
<name>E8MYG6_ANATU</name>
<dbReference type="SMART" id="SM01360">
    <property type="entry name" value="A2M"/>
    <property type="match status" value="1"/>
</dbReference>
<dbReference type="InterPro" id="IPR008930">
    <property type="entry name" value="Terpenoid_cyclase/PrenylTrfase"/>
</dbReference>
<dbReference type="KEGG" id="atm:ANT_00770"/>
<evidence type="ECO:0000313" key="10">
    <source>
        <dbReference type="Proteomes" id="UP000008922"/>
    </source>
</evidence>
<feature type="transmembrane region" description="Helical" evidence="5">
    <location>
        <begin position="823"/>
        <end position="842"/>
    </location>
</feature>
<dbReference type="InterPro" id="IPR047565">
    <property type="entry name" value="Alpha-macroglob_thiol-ester_cl"/>
</dbReference>
<feature type="transmembrane region" description="Helical" evidence="5">
    <location>
        <begin position="763"/>
        <end position="784"/>
    </location>
</feature>
<gene>
    <name evidence="9" type="ordered locus">ANT_00770</name>
</gene>
<evidence type="ECO:0000256" key="5">
    <source>
        <dbReference type="SAM" id="Phobius"/>
    </source>
</evidence>
<feature type="domain" description="Alpha-2-macroglobulin" evidence="7">
    <location>
        <begin position="941"/>
        <end position="1031"/>
    </location>
</feature>
<keyword evidence="5" id="KW-0812">Transmembrane</keyword>
<dbReference type="SUPFAM" id="SSF49410">
    <property type="entry name" value="Alpha-macroglobulin receptor domain"/>
    <property type="match status" value="1"/>
</dbReference>
<dbReference type="Gene3D" id="2.20.130.20">
    <property type="match status" value="1"/>
</dbReference>
<feature type="transmembrane region" description="Helical" evidence="5">
    <location>
        <begin position="791"/>
        <end position="811"/>
    </location>
</feature>
<dbReference type="Pfam" id="PF07677">
    <property type="entry name" value="A2M_recep"/>
    <property type="match status" value="1"/>
</dbReference>
<dbReference type="Gene3D" id="2.60.40.1930">
    <property type="match status" value="3"/>
</dbReference>
<keyword evidence="3" id="KW-0882">Thioester bond</keyword>
<dbReference type="Pfam" id="PF01835">
    <property type="entry name" value="MG2"/>
    <property type="match status" value="1"/>
</dbReference>
<feature type="transmembrane region" description="Helical" evidence="5">
    <location>
        <begin position="718"/>
        <end position="737"/>
    </location>
</feature>
<dbReference type="InterPro" id="IPR036595">
    <property type="entry name" value="A-macroglobulin_rcpt-bd_sf"/>
</dbReference>
<dbReference type="InterPro" id="IPR009048">
    <property type="entry name" value="A-macroglobulin_rcpt-bd"/>
</dbReference>
<keyword evidence="5" id="KW-1133">Transmembrane helix</keyword>
<feature type="domain" description="Alpha-2-macroglobulin bait region" evidence="6">
    <location>
        <begin position="450"/>
        <end position="590"/>
    </location>
</feature>
<dbReference type="Proteomes" id="UP000008922">
    <property type="component" value="Chromosome"/>
</dbReference>
<dbReference type="GO" id="GO:0004866">
    <property type="term" value="F:endopeptidase inhibitor activity"/>
    <property type="evidence" value="ECO:0007669"/>
    <property type="project" value="InterPro"/>
</dbReference>
<dbReference type="RefSeq" id="WP_013558509.1">
    <property type="nucleotide sequence ID" value="NC_014960.1"/>
</dbReference>
<dbReference type="SUPFAM" id="SSF48239">
    <property type="entry name" value="Terpenoid cyclases/Protein prenyltransferases"/>
    <property type="match status" value="1"/>
</dbReference>
<proteinExistence type="inferred from homology"/>
<dbReference type="Gene3D" id="2.60.40.1940">
    <property type="match status" value="1"/>
</dbReference>
<evidence type="ECO:0000313" key="9">
    <source>
        <dbReference type="EMBL" id="BAJ62111.1"/>
    </source>
</evidence>
<evidence type="ECO:0000256" key="2">
    <source>
        <dbReference type="ARBA" id="ARBA00022729"/>
    </source>
</evidence>
<keyword evidence="4" id="KW-1015">Disulfide bond</keyword>
<feature type="transmembrane region" description="Helical" evidence="5">
    <location>
        <begin position="854"/>
        <end position="878"/>
    </location>
</feature>
<dbReference type="OrthoDB" id="9767116at2"/>
<dbReference type="Pfam" id="PF17791">
    <property type="entry name" value="MG3"/>
    <property type="match status" value="1"/>
</dbReference>
<reference evidence="9 10" key="1">
    <citation type="submission" date="2010-12" db="EMBL/GenBank/DDBJ databases">
        <title>Whole genome sequence of Anaerolinea thermophila UNI-1.</title>
        <authorList>
            <person name="Narita-Yamada S."/>
            <person name="Kishi E."/>
            <person name="Watanabe Y."/>
            <person name="Takasaki K."/>
            <person name="Ankai A."/>
            <person name="Oguchi A."/>
            <person name="Fukui S."/>
            <person name="Takahashi M."/>
            <person name="Yashiro I."/>
            <person name="Hosoyama A."/>
            <person name="Sekiguchi Y."/>
            <person name="Hanada S."/>
            <person name="Fujita N."/>
        </authorList>
    </citation>
    <scope>NUCLEOTIDE SEQUENCE [LARGE SCALE GENOMIC DNA]</scope>
    <source>
        <strain evidence="10">DSM 14523 / JCM 11388 / NBRC 100420 / UNI-1</strain>
    </source>
</reference>
<dbReference type="Gene3D" id="6.20.50.160">
    <property type="match status" value="1"/>
</dbReference>
<feature type="transmembrane region" description="Helical" evidence="5">
    <location>
        <begin position="688"/>
        <end position="709"/>
    </location>
</feature>